<organism evidence="7 8">
    <name type="scientific">Monosiga brevicollis</name>
    <name type="common">Choanoflagellate</name>
    <dbReference type="NCBI Taxonomy" id="81824"/>
    <lineage>
        <taxon>Eukaryota</taxon>
        <taxon>Choanoflagellata</taxon>
        <taxon>Craspedida</taxon>
        <taxon>Salpingoecidae</taxon>
        <taxon>Monosiga</taxon>
    </lineage>
</organism>
<dbReference type="SUPFAM" id="SSF56300">
    <property type="entry name" value="Metallo-dependent phosphatases"/>
    <property type="match status" value="1"/>
</dbReference>
<evidence type="ECO:0000256" key="2">
    <source>
        <dbReference type="ARBA" id="ARBA00023180"/>
    </source>
</evidence>
<dbReference type="Gene3D" id="3.60.21.10">
    <property type="match status" value="1"/>
</dbReference>
<comment type="catalytic activity">
    <reaction evidence="3">
        <text>a phosphate monoester + H2O = an alcohol + phosphate</text>
        <dbReference type="Rhea" id="RHEA:15017"/>
        <dbReference type="ChEBI" id="CHEBI:15377"/>
        <dbReference type="ChEBI" id="CHEBI:30879"/>
        <dbReference type="ChEBI" id="CHEBI:43474"/>
        <dbReference type="ChEBI" id="CHEBI:67140"/>
        <dbReference type="EC" id="3.1.3.2"/>
    </reaction>
</comment>
<name>A9V737_MONBE</name>
<dbReference type="InterPro" id="IPR015914">
    <property type="entry name" value="PAPs_N"/>
</dbReference>
<dbReference type="STRING" id="81824.A9V737"/>
<feature type="domain" description="Calcineurin-like phosphoesterase" evidence="4">
    <location>
        <begin position="217"/>
        <end position="470"/>
    </location>
</feature>
<dbReference type="SUPFAM" id="SSF49363">
    <property type="entry name" value="Purple acid phosphatase, N-terminal domain"/>
    <property type="match status" value="1"/>
</dbReference>
<dbReference type="InterPro" id="IPR004843">
    <property type="entry name" value="Calcineurin-like_PHP"/>
</dbReference>
<dbReference type="EMBL" id="CH991564">
    <property type="protein sequence ID" value="EDQ86651.1"/>
    <property type="molecule type" value="Genomic_DNA"/>
</dbReference>
<feature type="domain" description="Purple acid phosphatase C-terminal" evidence="5">
    <location>
        <begin position="502"/>
        <end position="559"/>
    </location>
</feature>
<feature type="domain" description="Purple acid phosphatase N-terminal" evidence="6">
    <location>
        <begin position="109"/>
        <end position="205"/>
    </location>
</feature>
<dbReference type="InParanoid" id="A9V737"/>
<feature type="signal peptide" evidence="3">
    <location>
        <begin position="1"/>
        <end position="19"/>
    </location>
</feature>
<dbReference type="EC" id="3.1.3.2" evidence="3"/>
<evidence type="ECO:0000259" key="5">
    <source>
        <dbReference type="Pfam" id="PF14008"/>
    </source>
</evidence>
<proteinExistence type="inferred from homology"/>
<dbReference type="GO" id="GO:0003993">
    <property type="term" value="F:acid phosphatase activity"/>
    <property type="evidence" value="ECO:0007669"/>
    <property type="project" value="UniProtKB-EC"/>
</dbReference>
<dbReference type="CDD" id="cd00839">
    <property type="entry name" value="MPP_PAPs"/>
    <property type="match status" value="1"/>
</dbReference>
<dbReference type="RefSeq" id="XP_001748487.1">
    <property type="nucleotide sequence ID" value="XM_001748435.1"/>
</dbReference>
<evidence type="ECO:0000259" key="6">
    <source>
        <dbReference type="Pfam" id="PF16656"/>
    </source>
</evidence>
<evidence type="ECO:0000259" key="4">
    <source>
        <dbReference type="Pfam" id="PF00149"/>
    </source>
</evidence>
<dbReference type="KEGG" id="mbr:MONBRDRAFT_33725"/>
<evidence type="ECO:0000256" key="3">
    <source>
        <dbReference type="RuleBase" id="RU361203"/>
    </source>
</evidence>
<evidence type="ECO:0000256" key="1">
    <source>
        <dbReference type="ARBA" id="ARBA00022729"/>
    </source>
</evidence>
<accession>A9V737</accession>
<dbReference type="Proteomes" id="UP000001357">
    <property type="component" value="Unassembled WGS sequence"/>
</dbReference>
<dbReference type="InterPro" id="IPR008963">
    <property type="entry name" value="Purple_acid_Pase-like_N"/>
</dbReference>
<dbReference type="Pfam" id="PF14008">
    <property type="entry name" value="Metallophos_C"/>
    <property type="match status" value="1"/>
</dbReference>
<comment type="similarity">
    <text evidence="3">Belongs to the metallophosphoesterase superfamily. Purple acid phosphatase family.</text>
</comment>
<dbReference type="InterPro" id="IPR041792">
    <property type="entry name" value="MPP_PAP"/>
</dbReference>
<keyword evidence="1 3" id="KW-0732">Signal</keyword>
<gene>
    <name evidence="7" type="ORF">MONBRDRAFT_33725</name>
</gene>
<dbReference type="InterPro" id="IPR029052">
    <property type="entry name" value="Metallo-depent_PP-like"/>
</dbReference>
<dbReference type="OMA" id="HHESTAR"/>
<keyword evidence="2" id="KW-0325">Glycoprotein</keyword>
<keyword evidence="3" id="KW-0378">Hydrolase</keyword>
<dbReference type="GeneID" id="5893747"/>
<dbReference type="GO" id="GO:0046872">
    <property type="term" value="F:metal ion binding"/>
    <property type="evidence" value="ECO:0007669"/>
    <property type="project" value="InterPro"/>
</dbReference>
<dbReference type="Gene3D" id="2.60.40.380">
    <property type="entry name" value="Purple acid phosphatase-like, N-terminal"/>
    <property type="match status" value="1"/>
</dbReference>
<dbReference type="PANTHER" id="PTHR45867">
    <property type="entry name" value="PURPLE ACID PHOSPHATASE"/>
    <property type="match status" value="1"/>
</dbReference>
<sequence length="567" mass="62310">MKGACGMLGVLALVASSAAMYDVVVDYYAPPANCTEGCASWTDLAADNCTGLNQSAVDAKWQFGVAPANVGRHCAMPANDPGEYGAWCYCRNSMAVWGFCEANQSVPTPEQVNLQVAGPDTVVVSFVTFNDTATSAPTAQLGESADLTDAITLTGITKEYTETSNASRHYFMHFVVFPDLTPSRSYFFRVRGGARSTWSSTFNFTSLYSGEQKNETKFAIFGDMGVYTYNNMDWLLDDVKAQRIDFIVHLGDHAYNVAQDSGLRGDGYFNAFQPILTKIPWVPVLGNHEYYDGDEFNRFLNQTYGVTLGDIPPAHPTSHINSYIAIGSTLAQAVKGTSKTSRYYSVDVGQVHVISLDLNVYYFDTELVFRKPMLDWLRADLEAASQNRATVPWIIVNAHQPLYCSSVTMGENSSSLWEFWYDQSNGENPGTFRGCTGTGIFPVEVSRLDLEALFREFDVDLFFAGHEHDYESIYAVMNGTVVNKCDAGSTTPGNCTFTNPSGVVHFVTGAGGAPHLDKFGDAGPFTRIQLSAWGYGRVTATQEEFVYEHVLNSNGTVFDRVTVRKAH</sequence>
<keyword evidence="8" id="KW-1185">Reference proteome</keyword>
<dbReference type="Pfam" id="PF00149">
    <property type="entry name" value="Metallophos"/>
    <property type="match status" value="1"/>
</dbReference>
<dbReference type="eggNOG" id="KOG1378">
    <property type="taxonomic scope" value="Eukaryota"/>
</dbReference>
<protein>
    <recommendedName>
        <fullName evidence="3">Purple acid phosphatase</fullName>
        <ecNumber evidence="3">3.1.3.2</ecNumber>
    </recommendedName>
</protein>
<dbReference type="PANTHER" id="PTHR45867:SF3">
    <property type="entry name" value="ACID PHOSPHATASE TYPE 7"/>
    <property type="match status" value="1"/>
</dbReference>
<dbReference type="Pfam" id="PF16656">
    <property type="entry name" value="Pur_ac_phosph_N"/>
    <property type="match status" value="1"/>
</dbReference>
<dbReference type="InterPro" id="IPR025733">
    <property type="entry name" value="PAPs_C"/>
</dbReference>
<evidence type="ECO:0000313" key="8">
    <source>
        <dbReference type="Proteomes" id="UP000001357"/>
    </source>
</evidence>
<evidence type="ECO:0000313" key="7">
    <source>
        <dbReference type="EMBL" id="EDQ86651.1"/>
    </source>
</evidence>
<feature type="chain" id="PRO_5005122268" description="Purple acid phosphatase" evidence="3">
    <location>
        <begin position="20"/>
        <end position="567"/>
    </location>
</feature>
<dbReference type="AlphaFoldDB" id="A9V737"/>
<reference evidence="7 8" key="1">
    <citation type="journal article" date="2008" name="Nature">
        <title>The genome of the choanoflagellate Monosiga brevicollis and the origin of metazoans.</title>
        <authorList>
            <consortium name="JGI Sequencing"/>
            <person name="King N."/>
            <person name="Westbrook M.J."/>
            <person name="Young S.L."/>
            <person name="Kuo A."/>
            <person name="Abedin M."/>
            <person name="Chapman J."/>
            <person name="Fairclough S."/>
            <person name="Hellsten U."/>
            <person name="Isogai Y."/>
            <person name="Letunic I."/>
            <person name="Marr M."/>
            <person name="Pincus D."/>
            <person name="Putnam N."/>
            <person name="Rokas A."/>
            <person name="Wright K.J."/>
            <person name="Zuzow R."/>
            <person name="Dirks W."/>
            <person name="Good M."/>
            <person name="Goodstein D."/>
            <person name="Lemons D."/>
            <person name="Li W."/>
            <person name="Lyons J.B."/>
            <person name="Morris A."/>
            <person name="Nichols S."/>
            <person name="Richter D.J."/>
            <person name="Salamov A."/>
            <person name="Bork P."/>
            <person name="Lim W.A."/>
            <person name="Manning G."/>
            <person name="Miller W.T."/>
            <person name="McGinnis W."/>
            <person name="Shapiro H."/>
            <person name="Tjian R."/>
            <person name="Grigoriev I.V."/>
            <person name="Rokhsar D."/>
        </authorList>
    </citation>
    <scope>NUCLEOTIDE SEQUENCE [LARGE SCALE GENOMIC DNA]</scope>
    <source>
        <strain evidence="8">MX1 / ATCC 50154</strain>
    </source>
</reference>